<evidence type="ECO:0000256" key="9">
    <source>
        <dbReference type="ARBA" id="ARBA00023136"/>
    </source>
</evidence>
<evidence type="ECO:0000313" key="12">
    <source>
        <dbReference type="Proteomes" id="UP000192468"/>
    </source>
</evidence>
<evidence type="ECO:0000256" key="4">
    <source>
        <dbReference type="ARBA" id="ARBA00022448"/>
    </source>
</evidence>
<evidence type="ECO:0000256" key="2">
    <source>
        <dbReference type="ARBA" id="ARBA00010004"/>
    </source>
</evidence>
<evidence type="ECO:0000256" key="8">
    <source>
        <dbReference type="ARBA" id="ARBA00022927"/>
    </source>
</evidence>
<dbReference type="Pfam" id="PF02050">
    <property type="entry name" value="FliJ"/>
    <property type="match status" value="1"/>
</dbReference>
<keyword evidence="8" id="KW-0653">Protein transport</keyword>
<protein>
    <recommendedName>
        <fullName evidence="3">Flagellar FliJ protein</fullName>
    </recommendedName>
</protein>
<dbReference type="AlphaFoldDB" id="A0A1W1X269"/>
<comment type="subcellular location">
    <subcellularLocation>
        <location evidence="1">Cell membrane</location>
        <topology evidence="1">Peripheral membrane protein</topology>
        <orientation evidence="1">Cytoplasmic side</orientation>
    </subcellularLocation>
</comment>
<dbReference type="NCBIfam" id="TIGR02473">
    <property type="entry name" value="flagell_FliJ"/>
    <property type="match status" value="1"/>
</dbReference>
<dbReference type="InterPro" id="IPR012823">
    <property type="entry name" value="Flagell_FliJ"/>
</dbReference>
<reference evidence="11 12" key="1">
    <citation type="submission" date="2017-04" db="EMBL/GenBank/DDBJ databases">
        <authorList>
            <person name="Afonso C.L."/>
            <person name="Miller P.J."/>
            <person name="Scott M.A."/>
            <person name="Spackman E."/>
            <person name="Goraichik I."/>
            <person name="Dimitrov K.M."/>
            <person name="Suarez D.L."/>
            <person name="Swayne D.E."/>
        </authorList>
    </citation>
    <scope>NUCLEOTIDE SEQUENCE [LARGE SCALE GENOMIC DNA]</scope>
    <source>
        <strain evidence="11 12">DSM 12555</strain>
    </source>
</reference>
<dbReference type="GO" id="GO:0044781">
    <property type="term" value="P:bacterial-type flagellum organization"/>
    <property type="evidence" value="ECO:0007669"/>
    <property type="project" value="UniProtKB-KW"/>
</dbReference>
<evidence type="ECO:0000256" key="6">
    <source>
        <dbReference type="ARBA" id="ARBA00022500"/>
    </source>
</evidence>
<keyword evidence="12" id="KW-1185">Reference proteome</keyword>
<dbReference type="GO" id="GO:0071973">
    <property type="term" value="P:bacterial-type flagellum-dependent cell motility"/>
    <property type="evidence" value="ECO:0007669"/>
    <property type="project" value="InterPro"/>
</dbReference>
<evidence type="ECO:0000256" key="1">
    <source>
        <dbReference type="ARBA" id="ARBA00004413"/>
    </source>
</evidence>
<keyword evidence="11" id="KW-0969">Cilium</keyword>
<keyword evidence="4" id="KW-0813">Transport</keyword>
<keyword evidence="10" id="KW-1006">Bacterial flagellum protein export</keyword>
<evidence type="ECO:0000256" key="10">
    <source>
        <dbReference type="ARBA" id="ARBA00023225"/>
    </source>
</evidence>
<dbReference type="GO" id="GO:0015031">
    <property type="term" value="P:protein transport"/>
    <property type="evidence" value="ECO:0007669"/>
    <property type="project" value="UniProtKB-KW"/>
</dbReference>
<keyword evidence="5" id="KW-1003">Cell membrane</keyword>
<dbReference type="InterPro" id="IPR053716">
    <property type="entry name" value="Flag_assembly_chemotaxis_eff"/>
</dbReference>
<dbReference type="STRING" id="1121291.SAMN02745134_00443"/>
<evidence type="ECO:0000256" key="7">
    <source>
        <dbReference type="ARBA" id="ARBA00022795"/>
    </source>
</evidence>
<dbReference type="GO" id="GO:0005886">
    <property type="term" value="C:plasma membrane"/>
    <property type="evidence" value="ECO:0007669"/>
    <property type="project" value="UniProtKB-SubCell"/>
</dbReference>
<dbReference type="RefSeq" id="WP_084113630.1">
    <property type="nucleotide sequence ID" value="NZ_FWXH01000002.1"/>
</dbReference>
<dbReference type="GO" id="GO:0006935">
    <property type="term" value="P:chemotaxis"/>
    <property type="evidence" value="ECO:0007669"/>
    <property type="project" value="UniProtKB-KW"/>
</dbReference>
<keyword evidence="9" id="KW-0472">Membrane</keyword>
<gene>
    <name evidence="11" type="ORF">SAMN02745134_00443</name>
</gene>
<comment type="similarity">
    <text evidence="2">Belongs to the FliJ family.</text>
</comment>
<dbReference type="Proteomes" id="UP000192468">
    <property type="component" value="Unassembled WGS sequence"/>
</dbReference>
<evidence type="ECO:0000256" key="3">
    <source>
        <dbReference type="ARBA" id="ARBA00020392"/>
    </source>
</evidence>
<name>A0A1W1X269_9CLOT</name>
<keyword evidence="6" id="KW-0145">Chemotaxis</keyword>
<proteinExistence type="inferred from homology"/>
<organism evidence="11 12">
    <name type="scientific">Clostridium acidisoli DSM 12555</name>
    <dbReference type="NCBI Taxonomy" id="1121291"/>
    <lineage>
        <taxon>Bacteria</taxon>
        <taxon>Bacillati</taxon>
        <taxon>Bacillota</taxon>
        <taxon>Clostridia</taxon>
        <taxon>Eubacteriales</taxon>
        <taxon>Clostridiaceae</taxon>
        <taxon>Clostridium</taxon>
    </lineage>
</organism>
<dbReference type="EMBL" id="FWXH01000002">
    <property type="protein sequence ID" value="SMC17860.1"/>
    <property type="molecule type" value="Genomic_DNA"/>
</dbReference>
<evidence type="ECO:0000256" key="5">
    <source>
        <dbReference type="ARBA" id="ARBA00022475"/>
    </source>
</evidence>
<accession>A0A1W1X269</accession>
<sequence>MKKFDFKLQKLLDIRVNIEEECKIKFKRAQDEKLIAEKNLETLNSNYSKYSETRKFGSVVQQKITQAYLNSIAICINEAVVEIDKKSLFLEEKREEFRQKQIDRKTVEILKDKQKEKFYKEQNAIEQRANDEFAIYGFIRNKFERR</sequence>
<dbReference type="GO" id="GO:0009288">
    <property type="term" value="C:bacterial-type flagellum"/>
    <property type="evidence" value="ECO:0007669"/>
    <property type="project" value="InterPro"/>
</dbReference>
<keyword evidence="11" id="KW-0282">Flagellum</keyword>
<evidence type="ECO:0000313" key="11">
    <source>
        <dbReference type="EMBL" id="SMC17860.1"/>
    </source>
</evidence>
<dbReference type="Gene3D" id="1.10.287.1700">
    <property type="match status" value="1"/>
</dbReference>
<keyword evidence="11" id="KW-0966">Cell projection</keyword>
<dbReference type="OrthoDB" id="1707704at2"/>
<keyword evidence="7" id="KW-1005">Bacterial flagellum biogenesis</keyword>